<evidence type="ECO:0000256" key="1">
    <source>
        <dbReference type="ARBA" id="ARBA00004141"/>
    </source>
</evidence>
<evidence type="ECO:0000313" key="10">
    <source>
        <dbReference type="EMBL" id="EPE08408.1"/>
    </source>
</evidence>
<reference evidence="10 11" key="1">
    <citation type="journal article" date="2013" name="BMC Genomics">
        <title>The genome and transcriptome of the pine saprophyte Ophiostoma piceae, and a comparison with the bark beetle-associated pine pathogen Grosmannia clavigera.</title>
        <authorList>
            <person name="Haridas S."/>
            <person name="Wang Y."/>
            <person name="Lim L."/>
            <person name="Massoumi Alamouti S."/>
            <person name="Jackman S."/>
            <person name="Docking R."/>
            <person name="Robertson G."/>
            <person name="Birol I."/>
            <person name="Bohlmann J."/>
            <person name="Breuil C."/>
        </authorList>
    </citation>
    <scope>NUCLEOTIDE SEQUENCE [LARGE SCALE GENOMIC DNA]</scope>
    <source>
        <strain evidence="10 11">UAMH 11346</strain>
    </source>
</reference>
<keyword evidence="3 7" id="KW-0813">Transport</keyword>
<dbReference type="OMA" id="WAAFLNW"/>
<keyword evidence="5 8" id="KW-1133">Transmembrane helix</keyword>
<organism evidence="10 11">
    <name type="scientific">Ophiostoma piceae (strain UAMH 11346)</name>
    <name type="common">Sap stain fungus</name>
    <dbReference type="NCBI Taxonomy" id="1262450"/>
    <lineage>
        <taxon>Eukaryota</taxon>
        <taxon>Fungi</taxon>
        <taxon>Dikarya</taxon>
        <taxon>Ascomycota</taxon>
        <taxon>Pezizomycotina</taxon>
        <taxon>Sordariomycetes</taxon>
        <taxon>Sordariomycetidae</taxon>
        <taxon>Ophiostomatales</taxon>
        <taxon>Ophiostomataceae</taxon>
        <taxon>Ophiostoma</taxon>
    </lineage>
</organism>
<dbReference type="Pfam" id="PF00083">
    <property type="entry name" value="Sugar_tr"/>
    <property type="match status" value="1"/>
</dbReference>
<dbReference type="VEuPathDB" id="FungiDB:F503_01191"/>
<dbReference type="NCBIfam" id="TIGR00879">
    <property type="entry name" value="SP"/>
    <property type="match status" value="1"/>
</dbReference>
<proteinExistence type="inferred from homology"/>
<dbReference type="SUPFAM" id="SSF103473">
    <property type="entry name" value="MFS general substrate transporter"/>
    <property type="match status" value="1"/>
</dbReference>
<dbReference type="InterPro" id="IPR050360">
    <property type="entry name" value="MFS_Sugar_Transporters"/>
</dbReference>
<feature type="transmembrane region" description="Helical" evidence="8">
    <location>
        <begin position="150"/>
        <end position="174"/>
    </location>
</feature>
<feature type="transmembrane region" description="Helical" evidence="8">
    <location>
        <begin position="121"/>
        <end position="138"/>
    </location>
</feature>
<evidence type="ECO:0000256" key="8">
    <source>
        <dbReference type="SAM" id="Phobius"/>
    </source>
</evidence>
<evidence type="ECO:0000256" key="6">
    <source>
        <dbReference type="ARBA" id="ARBA00023136"/>
    </source>
</evidence>
<sequence length="504" mass="54604">MAGEAVTTTWYNVGIVFFVALGSFTYGFNSSIMGTVFGLSSFFDYFNLPQAGSGTGYTSSIEGATNGLYSAGGIFGCLLISRLADAFGRKRAVQLICIICILSAILQAASVHIVMLLVGRFFNGIGTAMMCVIVPLYQSEVSPPSVRGRLVGSHGFLVVVGYNLAAFTGLGSYFATNPQLQWRLPLALQVVAPLVLALGSPMVPESPRWLFENHRNTEAMEVLCNLHSAPGDTDSNAAHAEGEHIRQQLAIDDTQDHSLRAIILRPSYRKRFLMGFYIQFLAQSTGVLVINNYQVILYNGLGLFGYLPLLLYAMYTLWAAFLNWVGSMVVDRFGRVRMLTIGIIGCVLMVSCEAAMVATYGGTSNKIGNGFGVFFLFAFVTFYGSCVDAVSYIYCAELFPTSLRAQGVGFSILGQVIASLIYTLIAPTAFDQVGWRYYLVFIVLPVVGAPLLHFFFIETKGLSLEEIGALFGDHVFNESATPVDFVGALPASEEKKGAEVGISD</sequence>
<feature type="transmembrane region" description="Helical" evidence="8">
    <location>
        <begin position="272"/>
        <end position="291"/>
    </location>
</feature>
<dbReference type="InterPro" id="IPR003663">
    <property type="entry name" value="Sugar/inositol_transpt"/>
</dbReference>
<dbReference type="AlphaFoldDB" id="S3CPC5"/>
<dbReference type="Proteomes" id="UP000016923">
    <property type="component" value="Unassembled WGS sequence"/>
</dbReference>
<dbReference type="PRINTS" id="PR00171">
    <property type="entry name" value="SUGRTRNSPORT"/>
</dbReference>
<name>S3CPC5_OPHP1</name>
<feature type="domain" description="Major facilitator superfamily (MFS) profile" evidence="9">
    <location>
        <begin position="15"/>
        <end position="460"/>
    </location>
</feature>
<dbReference type="PANTHER" id="PTHR48022:SF11">
    <property type="entry name" value="MONOSACCHARIDE TRANSPORTER (HXT8), PUTATIVE (AFU_ORTHOLOGUE AFUA_2G08120)-RELATED"/>
    <property type="match status" value="1"/>
</dbReference>
<feature type="transmembrane region" description="Helical" evidence="8">
    <location>
        <begin position="437"/>
        <end position="457"/>
    </location>
</feature>
<feature type="transmembrane region" description="Helical" evidence="8">
    <location>
        <begin position="303"/>
        <end position="326"/>
    </location>
</feature>
<dbReference type="Gene3D" id="1.20.1250.20">
    <property type="entry name" value="MFS general substrate transporter like domains"/>
    <property type="match status" value="1"/>
</dbReference>
<comment type="subcellular location">
    <subcellularLocation>
        <location evidence="1">Membrane</location>
        <topology evidence="1">Multi-pass membrane protein</topology>
    </subcellularLocation>
</comment>
<keyword evidence="6 8" id="KW-0472">Membrane</keyword>
<keyword evidence="11" id="KW-1185">Reference proteome</keyword>
<dbReference type="PROSITE" id="PS50850">
    <property type="entry name" value="MFS"/>
    <property type="match status" value="1"/>
</dbReference>
<dbReference type="eggNOG" id="KOG0254">
    <property type="taxonomic scope" value="Eukaryota"/>
</dbReference>
<feature type="transmembrane region" description="Helical" evidence="8">
    <location>
        <begin position="92"/>
        <end position="115"/>
    </location>
</feature>
<evidence type="ECO:0000256" key="7">
    <source>
        <dbReference type="RuleBase" id="RU003346"/>
    </source>
</evidence>
<feature type="transmembrane region" description="Helical" evidence="8">
    <location>
        <begin position="338"/>
        <end position="361"/>
    </location>
</feature>
<evidence type="ECO:0000256" key="3">
    <source>
        <dbReference type="ARBA" id="ARBA00022448"/>
    </source>
</evidence>
<dbReference type="PANTHER" id="PTHR48022">
    <property type="entry name" value="PLASTIDIC GLUCOSE TRANSPORTER 4"/>
    <property type="match status" value="1"/>
</dbReference>
<dbReference type="InterPro" id="IPR020846">
    <property type="entry name" value="MFS_dom"/>
</dbReference>
<dbReference type="EMBL" id="KE148149">
    <property type="protein sequence ID" value="EPE08408.1"/>
    <property type="molecule type" value="Genomic_DNA"/>
</dbReference>
<evidence type="ECO:0000256" key="5">
    <source>
        <dbReference type="ARBA" id="ARBA00022989"/>
    </source>
</evidence>
<evidence type="ECO:0000256" key="2">
    <source>
        <dbReference type="ARBA" id="ARBA00010992"/>
    </source>
</evidence>
<feature type="transmembrane region" description="Helical" evidence="8">
    <location>
        <begin position="373"/>
        <end position="395"/>
    </location>
</feature>
<dbReference type="GO" id="GO:0005351">
    <property type="term" value="F:carbohydrate:proton symporter activity"/>
    <property type="evidence" value="ECO:0007669"/>
    <property type="project" value="TreeGrafter"/>
</dbReference>
<dbReference type="OrthoDB" id="6612291at2759"/>
<dbReference type="HOGENOM" id="CLU_001265_30_13_1"/>
<dbReference type="GO" id="GO:0016020">
    <property type="term" value="C:membrane"/>
    <property type="evidence" value="ECO:0007669"/>
    <property type="project" value="UniProtKB-SubCell"/>
</dbReference>
<feature type="transmembrane region" description="Helical" evidence="8">
    <location>
        <begin position="12"/>
        <end position="43"/>
    </location>
</feature>
<keyword evidence="4 8" id="KW-0812">Transmembrane</keyword>
<gene>
    <name evidence="10" type="ORF">F503_01191</name>
</gene>
<accession>S3CPC5</accession>
<evidence type="ECO:0000256" key="4">
    <source>
        <dbReference type="ARBA" id="ARBA00022692"/>
    </source>
</evidence>
<evidence type="ECO:0000259" key="9">
    <source>
        <dbReference type="PROSITE" id="PS50850"/>
    </source>
</evidence>
<dbReference type="InterPro" id="IPR005828">
    <property type="entry name" value="MFS_sugar_transport-like"/>
</dbReference>
<dbReference type="InterPro" id="IPR036259">
    <property type="entry name" value="MFS_trans_sf"/>
</dbReference>
<protein>
    <submittedName>
        <fullName evidence="10">General substrate transporter</fullName>
    </submittedName>
</protein>
<feature type="transmembrane region" description="Helical" evidence="8">
    <location>
        <begin position="407"/>
        <end position="425"/>
    </location>
</feature>
<evidence type="ECO:0000313" key="11">
    <source>
        <dbReference type="Proteomes" id="UP000016923"/>
    </source>
</evidence>
<comment type="similarity">
    <text evidence="2 7">Belongs to the major facilitator superfamily. Sugar transporter (TC 2.A.1.1) family.</text>
</comment>